<accession>A0A7I8VEG7</accession>
<feature type="region of interest" description="Disordered" evidence="1">
    <location>
        <begin position="155"/>
        <end position="202"/>
    </location>
</feature>
<feature type="compositionally biased region" description="Basic and acidic residues" evidence="1">
    <location>
        <begin position="155"/>
        <end position="168"/>
    </location>
</feature>
<evidence type="ECO:0000256" key="1">
    <source>
        <dbReference type="SAM" id="MobiDB-lite"/>
    </source>
</evidence>
<dbReference type="OrthoDB" id="252964at2759"/>
<gene>
    <name evidence="2" type="ORF">DGYR_LOCUS3375</name>
</gene>
<comment type="caution">
    <text evidence="2">The sequence shown here is derived from an EMBL/GenBank/DDBJ whole genome shotgun (WGS) entry which is preliminary data.</text>
</comment>
<dbReference type="CDD" id="cd23767">
    <property type="entry name" value="IQCD"/>
    <property type="match status" value="1"/>
</dbReference>
<dbReference type="AlphaFoldDB" id="A0A7I8VEG7"/>
<dbReference type="Gene3D" id="1.20.5.190">
    <property type="match status" value="1"/>
</dbReference>
<feature type="region of interest" description="Disordered" evidence="1">
    <location>
        <begin position="19"/>
        <end position="107"/>
    </location>
</feature>
<sequence>MGQALCPCMFTRRYTISKAGKSSWSKETRGDVTTSPTSMALGKHTDDNANSMSILGENSRNGPIKNSNTKNETGKDPAAQAASLEDRQYNNKAFQKPDIDPSNPQQQDAALKIQTSYRQYNAKKVVDTKRQEKAATKIQSSYRGYHDRQVVKELRESKAAENSQRDAEPDVEPVTEPEAPVDSTDGETAKIQSEDKVDEEQAQGDEVGGFFNFVPFWFHPVFTLLIDILIGLKNHKRLCEKISSAPPLK</sequence>
<reference evidence="2 3" key="1">
    <citation type="submission" date="2020-08" db="EMBL/GenBank/DDBJ databases">
        <authorList>
            <person name="Hejnol A."/>
        </authorList>
    </citation>
    <scope>NUCLEOTIDE SEQUENCE [LARGE SCALE GENOMIC DNA]</scope>
</reference>
<dbReference type="EMBL" id="CAJFCJ010000005">
    <property type="protein sequence ID" value="CAD5114545.1"/>
    <property type="molecule type" value="Genomic_DNA"/>
</dbReference>
<dbReference type="PROSITE" id="PS50096">
    <property type="entry name" value="IQ"/>
    <property type="match status" value="2"/>
</dbReference>
<organism evidence="2 3">
    <name type="scientific">Dimorphilus gyrociliatus</name>
    <dbReference type="NCBI Taxonomy" id="2664684"/>
    <lineage>
        <taxon>Eukaryota</taxon>
        <taxon>Metazoa</taxon>
        <taxon>Spiralia</taxon>
        <taxon>Lophotrochozoa</taxon>
        <taxon>Annelida</taxon>
        <taxon>Polychaeta</taxon>
        <taxon>Polychaeta incertae sedis</taxon>
        <taxon>Dinophilidae</taxon>
        <taxon>Dimorphilus</taxon>
    </lineage>
</organism>
<feature type="compositionally biased region" description="Basic and acidic residues" evidence="1">
    <location>
        <begin position="84"/>
        <end position="99"/>
    </location>
</feature>
<dbReference type="SMART" id="SM00015">
    <property type="entry name" value="IQ"/>
    <property type="match status" value="2"/>
</dbReference>
<name>A0A7I8VEG7_9ANNE</name>
<dbReference type="FunFam" id="1.20.5.190:FF:000055">
    <property type="entry name" value="Putative microtubule-associated protein futsch"/>
    <property type="match status" value="1"/>
</dbReference>
<dbReference type="Proteomes" id="UP000549394">
    <property type="component" value="Unassembled WGS sequence"/>
</dbReference>
<evidence type="ECO:0000313" key="3">
    <source>
        <dbReference type="Proteomes" id="UP000549394"/>
    </source>
</evidence>
<keyword evidence="3" id="KW-1185">Reference proteome</keyword>
<dbReference type="Pfam" id="PF00612">
    <property type="entry name" value="IQ"/>
    <property type="match status" value="2"/>
</dbReference>
<protein>
    <submittedName>
        <fullName evidence="2">DgyrCDS3664</fullName>
    </submittedName>
</protein>
<dbReference type="InterPro" id="IPR000048">
    <property type="entry name" value="IQ_motif_EF-hand-BS"/>
</dbReference>
<feature type="compositionally biased region" description="Polar residues" evidence="1">
    <location>
        <begin position="48"/>
        <end position="71"/>
    </location>
</feature>
<proteinExistence type="predicted"/>
<evidence type="ECO:0000313" key="2">
    <source>
        <dbReference type="EMBL" id="CAD5114545.1"/>
    </source>
</evidence>